<evidence type="ECO:0000313" key="4">
    <source>
        <dbReference type="EMBL" id="RZF36704.1"/>
    </source>
</evidence>
<feature type="compositionally biased region" description="Low complexity" evidence="2">
    <location>
        <begin position="79"/>
        <end position="96"/>
    </location>
</feature>
<name>A0A482WT21_LAOST</name>
<dbReference type="AlphaFoldDB" id="A0A482WT21"/>
<dbReference type="SMR" id="A0A482WT21"/>
<comment type="caution">
    <text evidence="4">The sequence shown here is derived from an EMBL/GenBank/DDBJ whole genome shotgun (WGS) entry which is preliminary data.</text>
</comment>
<dbReference type="InParanoid" id="A0A482WT21"/>
<organism evidence="4 5">
    <name type="scientific">Laodelphax striatellus</name>
    <name type="common">Small brown planthopper</name>
    <name type="synonym">Delphax striatella</name>
    <dbReference type="NCBI Taxonomy" id="195883"/>
    <lineage>
        <taxon>Eukaryota</taxon>
        <taxon>Metazoa</taxon>
        <taxon>Ecdysozoa</taxon>
        <taxon>Arthropoda</taxon>
        <taxon>Hexapoda</taxon>
        <taxon>Insecta</taxon>
        <taxon>Pterygota</taxon>
        <taxon>Neoptera</taxon>
        <taxon>Paraneoptera</taxon>
        <taxon>Hemiptera</taxon>
        <taxon>Auchenorrhyncha</taxon>
        <taxon>Fulgoroidea</taxon>
        <taxon>Delphacidae</taxon>
        <taxon>Criomorphinae</taxon>
        <taxon>Laodelphax</taxon>
    </lineage>
</organism>
<proteinExistence type="predicted"/>
<dbReference type="OrthoDB" id="6628309at2759"/>
<feature type="coiled-coil region" evidence="1">
    <location>
        <begin position="103"/>
        <end position="257"/>
    </location>
</feature>
<dbReference type="Pfam" id="PF01465">
    <property type="entry name" value="GRIP"/>
    <property type="match status" value="1"/>
</dbReference>
<gene>
    <name evidence="4" type="ORF">LSTR_LSTR014105</name>
</gene>
<evidence type="ECO:0000313" key="5">
    <source>
        <dbReference type="Proteomes" id="UP000291343"/>
    </source>
</evidence>
<dbReference type="PROSITE" id="PS50913">
    <property type="entry name" value="GRIP"/>
    <property type="match status" value="1"/>
</dbReference>
<dbReference type="EMBL" id="QKKF02025917">
    <property type="protein sequence ID" value="RZF36704.1"/>
    <property type="molecule type" value="Genomic_DNA"/>
</dbReference>
<dbReference type="Proteomes" id="UP000291343">
    <property type="component" value="Unassembled WGS sequence"/>
</dbReference>
<dbReference type="InterPro" id="IPR000237">
    <property type="entry name" value="GRIP_dom"/>
</dbReference>
<keyword evidence="1" id="KW-0175">Coiled coil</keyword>
<evidence type="ECO:0000259" key="3">
    <source>
        <dbReference type="PROSITE" id="PS50913"/>
    </source>
</evidence>
<protein>
    <recommendedName>
        <fullName evidence="3">GRIP domain-containing protein</fullName>
    </recommendedName>
</protein>
<keyword evidence="5" id="KW-1185">Reference proteome</keyword>
<feature type="domain" description="GRIP" evidence="3">
    <location>
        <begin position="353"/>
        <end position="401"/>
    </location>
</feature>
<evidence type="ECO:0000256" key="1">
    <source>
        <dbReference type="SAM" id="Coils"/>
    </source>
</evidence>
<feature type="region of interest" description="Disordered" evidence="2">
    <location>
        <begin position="70"/>
        <end position="99"/>
    </location>
</feature>
<reference evidence="4 5" key="1">
    <citation type="journal article" date="2017" name="Gigascience">
        <title>Genome sequence of the small brown planthopper, Laodelphax striatellus.</title>
        <authorList>
            <person name="Zhu J."/>
            <person name="Jiang F."/>
            <person name="Wang X."/>
            <person name="Yang P."/>
            <person name="Bao Y."/>
            <person name="Zhao W."/>
            <person name="Wang W."/>
            <person name="Lu H."/>
            <person name="Wang Q."/>
            <person name="Cui N."/>
            <person name="Li J."/>
            <person name="Chen X."/>
            <person name="Luo L."/>
            <person name="Yu J."/>
            <person name="Kang L."/>
            <person name="Cui F."/>
        </authorList>
    </citation>
    <scope>NUCLEOTIDE SEQUENCE [LARGE SCALE GENOMIC DNA]</scope>
    <source>
        <strain evidence="4">Lst14</strain>
    </source>
</reference>
<sequence>MIYIESKGVLWYSERSTQAIVRVHDGCGMSSEMTAECSAGGLTIAPLPAALSEVPASLVDSGHFEDLNSSCSIRDSPHSSPTVSLPAAAPPSSHLPPHTERLKQNHEDELRQLNEKYHAEVRLLKENHNDEIRLLKENHNDEIRQLTEKLSDEIRQLKECHCNEIRQLKEIHGAELGKFKDNLHAELRQLNENHSAELSEIKERHNDKVDSLLQRITEANDRFCALRPKLEEAENRIKALEVENEELKRSHLDTEEKHKTIYLEMYKKGHEAAKLESDMHQGNGDAVGNSVLTENEKLLKELNLTKKDLENVKDKDFVSSQNLLSAKEAISLWNFVRKANYRRLLETRQSVSKQDPEITLNFLKSAVYYFLTDRENSQRHLSAIESILGFTDNEKMNIEKAYLWR</sequence>
<evidence type="ECO:0000256" key="2">
    <source>
        <dbReference type="SAM" id="MobiDB-lite"/>
    </source>
</evidence>
<accession>A0A482WT21</accession>